<dbReference type="Proteomes" id="UP000827872">
    <property type="component" value="Linkage Group LG03"/>
</dbReference>
<protein>
    <submittedName>
        <fullName evidence="1">Uncharacterized protein</fullName>
    </submittedName>
</protein>
<evidence type="ECO:0000313" key="2">
    <source>
        <dbReference type="Proteomes" id="UP000827872"/>
    </source>
</evidence>
<comment type="caution">
    <text evidence="1">The sequence shown here is derived from an EMBL/GenBank/DDBJ whole genome shotgun (WGS) entry which is preliminary data.</text>
</comment>
<keyword evidence="2" id="KW-1185">Reference proteome</keyword>
<sequence>MATGVIPGTGLCSITSQLAGSSWLRAYASRLHWHQGGALTCVMVNRQVAGEPRLKAAVKVLAIAVLSHAPCPAHPTHRLDVIQPDPDRGQFLLELPLSVTTLQNLLWRTCFHQRASDQGCGDRDPALWHLVLRRHAFVRSATELKA</sequence>
<proteinExistence type="predicted"/>
<organism evidence="1 2">
    <name type="scientific">Sphaerodactylus townsendi</name>
    <dbReference type="NCBI Taxonomy" id="933632"/>
    <lineage>
        <taxon>Eukaryota</taxon>
        <taxon>Metazoa</taxon>
        <taxon>Chordata</taxon>
        <taxon>Craniata</taxon>
        <taxon>Vertebrata</taxon>
        <taxon>Euteleostomi</taxon>
        <taxon>Lepidosauria</taxon>
        <taxon>Squamata</taxon>
        <taxon>Bifurcata</taxon>
        <taxon>Gekkota</taxon>
        <taxon>Sphaerodactylidae</taxon>
        <taxon>Sphaerodactylus</taxon>
    </lineage>
</organism>
<dbReference type="EMBL" id="CM037616">
    <property type="protein sequence ID" value="KAH7994111.1"/>
    <property type="molecule type" value="Genomic_DNA"/>
</dbReference>
<accession>A0ACB8EN24</accession>
<reference evidence="1" key="1">
    <citation type="submission" date="2021-08" db="EMBL/GenBank/DDBJ databases">
        <title>The first chromosome-level gecko genome reveals the dynamic sex chromosomes of Neotropical dwarf geckos (Sphaerodactylidae: Sphaerodactylus).</title>
        <authorList>
            <person name="Pinto B.J."/>
            <person name="Keating S.E."/>
            <person name="Gamble T."/>
        </authorList>
    </citation>
    <scope>NUCLEOTIDE SEQUENCE</scope>
    <source>
        <strain evidence="1">TG3544</strain>
    </source>
</reference>
<name>A0ACB8EN24_9SAUR</name>
<gene>
    <name evidence="1" type="ORF">K3G42_033210</name>
</gene>
<evidence type="ECO:0000313" key="1">
    <source>
        <dbReference type="EMBL" id="KAH7994111.1"/>
    </source>
</evidence>